<dbReference type="AlphaFoldDB" id="A0A815SWZ0"/>
<dbReference type="EMBL" id="CAJNOV010012809">
    <property type="protein sequence ID" value="CAF1497526.1"/>
    <property type="molecule type" value="Genomic_DNA"/>
</dbReference>
<sequence length="252" mass="29893">MTTNNANSYNQEEEEQQQHETLQNFDKMSSDLQWNIKEKRQLIVPSETKQKLSYSTTLPIWPKEIKTIILSSKKDKTNENEICLKFTNGQLNALQHQLKQYRQEFDIKPNNFQGYRLSIQKMLMTYVEKNLNSSLHKKIEHQVELIYYDYHIRALKLEYIRHKPTENQTGFEYFQIRFANSSDQKEPTSAQDRSRRALSNALLIFFPKTYPSQRKTQNTAKSTIKKPGFSEERVAIRQFIRPISQNFILDSS</sequence>
<accession>A0A815SWZ0</accession>
<evidence type="ECO:0000313" key="2">
    <source>
        <dbReference type="EMBL" id="CAF1497526.1"/>
    </source>
</evidence>
<gene>
    <name evidence="2" type="ORF">CJN711_LOCUS27059</name>
</gene>
<name>A0A815SWZ0_9BILA</name>
<proteinExistence type="predicted"/>
<evidence type="ECO:0000313" key="3">
    <source>
        <dbReference type="Proteomes" id="UP000663855"/>
    </source>
</evidence>
<evidence type="ECO:0000256" key="1">
    <source>
        <dbReference type="SAM" id="MobiDB-lite"/>
    </source>
</evidence>
<feature type="compositionally biased region" description="Low complexity" evidence="1">
    <location>
        <begin position="1"/>
        <end position="10"/>
    </location>
</feature>
<comment type="caution">
    <text evidence="2">The sequence shown here is derived from an EMBL/GenBank/DDBJ whole genome shotgun (WGS) entry which is preliminary data.</text>
</comment>
<protein>
    <submittedName>
        <fullName evidence="2">Uncharacterized protein</fullName>
    </submittedName>
</protein>
<feature type="region of interest" description="Disordered" evidence="1">
    <location>
        <begin position="1"/>
        <end position="22"/>
    </location>
</feature>
<organism evidence="2 3">
    <name type="scientific">Rotaria magnacalcarata</name>
    <dbReference type="NCBI Taxonomy" id="392030"/>
    <lineage>
        <taxon>Eukaryota</taxon>
        <taxon>Metazoa</taxon>
        <taxon>Spiralia</taxon>
        <taxon>Gnathifera</taxon>
        <taxon>Rotifera</taxon>
        <taxon>Eurotatoria</taxon>
        <taxon>Bdelloidea</taxon>
        <taxon>Philodinida</taxon>
        <taxon>Philodinidae</taxon>
        <taxon>Rotaria</taxon>
    </lineage>
</organism>
<reference evidence="2" key="1">
    <citation type="submission" date="2021-02" db="EMBL/GenBank/DDBJ databases">
        <authorList>
            <person name="Nowell W R."/>
        </authorList>
    </citation>
    <scope>NUCLEOTIDE SEQUENCE</scope>
</reference>
<dbReference type="Proteomes" id="UP000663855">
    <property type="component" value="Unassembled WGS sequence"/>
</dbReference>